<dbReference type="GO" id="GO:0003677">
    <property type="term" value="F:DNA binding"/>
    <property type="evidence" value="ECO:0007669"/>
    <property type="project" value="UniProtKB-KW"/>
</dbReference>
<dbReference type="InterPro" id="IPR036388">
    <property type="entry name" value="WH-like_DNA-bd_sf"/>
</dbReference>
<dbReference type="SUPFAM" id="SSF46689">
    <property type="entry name" value="Homeodomain-like"/>
    <property type="match status" value="1"/>
</dbReference>
<dbReference type="SUPFAM" id="SSF53697">
    <property type="entry name" value="SIS domain"/>
    <property type="match status" value="1"/>
</dbReference>
<protein>
    <submittedName>
        <fullName evidence="5">RpiR family transcriptional regulator</fullName>
    </submittedName>
</protein>
<dbReference type="InterPro" id="IPR035472">
    <property type="entry name" value="RpiR-like_SIS"/>
</dbReference>
<dbReference type="GO" id="GO:1901135">
    <property type="term" value="P:carbohydrate derivative metabolic process"/>
    <property type="evidence" value="ECO:0007669"/>
    <property type="project" value="InterPro"/>
</dbReference>
<gene>
    <name evidence="5" type="ORF">KL86PLE_41113</name>
</gene>
<dbReference type="InterPro" id="IPR009057">
    <property type="entry name" value="Homeodomain-like_sf"/>
</dbReference>
<dbReference type="AlphaFoldDB" id="A0A212LIE3"/>
<accession>A0A212LIE3</accession>
<evidence type="ECO:0000313" key="5">
    <source>
        <dbReference type="EMBL" id="SCM77308.1"/>
    </source>
</evidence>
<reference evidence="5" key="1">
    <citation type="submission" date="2016-08" db="EMBL/GenBank/DDBJ databases">
        <authorList>
            <person name="Seilhamer J.J."/>
        </authorList>
    </citation>
    <scope>NUCLEOTIDE SEQUENCE</scope>
    <source>
        <strain evidence="5">86</strain>
    </source>
</reference>
<dbReference type="GO" id="GO:0003700">
    <property type="term" value="F:DNA-binding transcription factor activity"/>
    <property type="evidence" value="ECO:0007669"/>
    <property type="project" value="InterPro"/>
</dbReference>
<keyword evidence="1" id="KW-0805">Transcription regulation</keyword>
<dbReference type="InterPro" id="IPR047640">
    <property type="entry name" value="RpiR-like"/>
</dbReference>
<evidence type="ECO:0000259" key="4">
    <source>
        <dbReference type="PROSITE" id="PS51071"/>
    </source>
</evidence>
<dbReference type="Gene3D" id="1.10.10.10">
    <property type="entry name" value="Winged helix-like DNA-binding domain superfamily/Winged helix DNA-binding domain"/>
    <property type="match status" value="1"/>
</dbReference>
<dbReference type="Gene3D" id="3.40.50.10490">
    <property type="entry name" value="Glucose-6-phosphate isomerase like protein, domain 1"/>
    <property type="match status" value="1"/>
</dbReference>
<feature type="domain" description="HTH rpiR-type" evidence="4">
    <location>
        <begin position="30"/>
        <end position="106"/>
    </location>
</feature>
<sequence>MKENFHEMEKMKKEAIAAGLGGRSAGASGDGVDVRIAALFDELTESEKRLAEVVLEAAADLSAFTAGELAARAEVSAATAARFFRRLGYESYGDLRRSVREARTWGSPLYELSAAERPADFARHVAQDIDNLKRLALDLPPAALAAAVELLVSARRLHIIGFRNSAALAAYARGLLAHVKPDVRLLPLAGQTLAEDLVGLGPGDALVVFGFRRRPPALREVMAAVRDGGARILLVTDASAARTAHLAHVTLRCPNQGASLFDSYVAPMSLISHLASAVGAALGEAAENRLAMIEDLHRRLEPFSPAGRRTPRG</sequence>
<dbReference type="InterPro" id="IPR046348">
    <property type="entry name" value="SIS_dom_sf"/>
</dbReference>
<organism evidence="5">
    <name type="scientific">uncultured Pleomorphomonas sp</name>
    <dbReference type="NCBI Taxonomy" id="442121"/>
    <lineage>
        <taxon>Bacteria</taxon>
        <taxon>Pseudomonadati</taxon>
        <taxon>Pseudomonadota</taxon>
        <taxon>Alphaproteobacteria</taxon>
        <taxon>Hyphomicrobiales</taxon>
        <taxon>Pleomorphomonadaceae</taxon>
        <taxon>Pleomorphomonas</taxon>
        <taxon>environmental samples</taxon>
    </lineage>
</organism>
<dbReference type="InterPro" id="IPR001347">
    <property type="entry name" value="SIS_dom"/>
</dbReference>
<dbReference type="PROSITE" id="PS51071">
    <property type="entry name" value="HTH_RPIR"/>
    <property type="match status" value="1"/>
</dbReference>
<dbReference type="Pfam" id="PF01380">
    <property type="entry name" value="SIS"/>
    <property type="match status" value="1"/>
</dbReference>
<evidence type="ECO:0000256" key="2">
    <source>
        <dbReference type="ARBA" id="ARBA00023125"/>
    </source>
</evidence>
<dbReference type="Pfam" id="PF01418">
    <property type="entry name" value="HTH_6"/>
    <property type="match status" value="1"/>
</dbReference>
<dbReference type="InterPro" id="IPR000281">
    <property type="entry name" value="HTH_RpiR"/>
</dbReference>
<dbReference type="EMBL" id="FMJD01000008">
    <property type="protein sequence ID" value="SCM77308.1"/>
    <property type="molecule type" value="Genomic_DNA"/>
</dbReference>
<dbReference type="GO" id="GO:0097367">
    <property type="term" value="F:carbohydrate derivative binding"/>
    <property type="evidence" value="ECO:0007669"/>
    <property type="project" value="InterPro"/>
</dbReference>
<proteinExistence type="predicted"/>
<dbReference type="CDD" id="cd05013">
    <property type="entry name" value="SIS_RpiR"/>
    <property type="match status" value="1"/>
</dbReference>
<name>A0A212LIE3_9HYPH</name>
<evidence type="ECO:0000256" key="1">
    <source>
        <dbReference type="ARBA" id="ARBA00023015"/>
    </source>
</evidence>
<dbReference type="PANTHER" id="PTHR30514:SF18">
    <property type="entry name" value="RPIR-FAMILY TRANSCRIPTIONAL REGULATOR"/>
    <property type="match status" value="1"/>
</dbReference>
<keyword evidence="3" id="KW-0804">Transcription</keyword>
<evidence type="ECO:0000256" key="3">
    <source>
        <dbReference type="ARBA" id="ARBA00023163"/>
    </source>
</evidence>
<keyword evidence="2" id="KW-0238">DNA-binding</keyword>
<dbReference type="PANTHER" id="PTHR30514">
    <property type="entry name" value="GLUCOKINASE"/>
    <property type="match status" value="1"/>
</dbReference>